<name>A0A8J4PUZ6_9MYCE</name>
<dbReference type="SMART" id="SM00028">
    <property type="entry name" value="TPR"/>
    <property type="match status" value="2"/>
</dbReference>
<dbReference type="InterPro" id="IPR019734">
    <property type="entry name" value="TPR_rpt"/>
</dbReference>
<gene>
    <name evidence="1" type="ORF">CYY_004203</name>
</gene>
<keyword evidence="2" id="KW-1185">Reference proteome</keyword>
<dbReference type="Gene3D" id="1.25.40.10">
    <property type="entry name" value="Tetratricopeptide repeat domain"/>
    <property type="match status" value="1"/>
</dbReference>
<reference evidence="1" key="1">
    <citation type="submission" date="2020-01" db="EMBL/GenBank/DDBJ databases">
        <title>Development of genomics and gene disruption for Polysphondylium violaceum indicates a role for the polyketide synthase stlB in stalk morphogenesis.</title>
        <authorList>
            <person name="Narita B."/>
            <person name="Kawabe Y."/>
            <person name="Kin K."/>
            <person name="Saito T."/>
            <person name="Gibbs R."/>
            <person name="Kuspa A."/>
            <person name="Muzny D."/>
            <person name="Queller D."/>
            <person name="Richards S."/>
            <person name="Strassman J."/>
            <person name="Sucgang R."/>
            <person name="Worley K."/>
            <person name="Schaap P."/>
        </authorList>
    </citation>
    <scope>NUCLEOTIDE SEQUENCE</scope>
    <source>
        <strain evidence="1">QSvi11</strain>
    </source>
</reference>
<sequence length="309" mass="35755">MSALFNNIRSKLHFPILSNVINTNKLIVTLFKSVSLSIYRPMVFLVRNQNSLKTFLVYNNDQGFANSAQYEKYVQQAANLIKDGKLSEAMVICEKAIALVPNHPSGAAYALGAEIHVLNQQYDFANSFYQKEITFNKTSEHGYYCLALLYFIQKKYTLSTMLFNHILKMNSNSYSILSWVDILKSKIGKMETSFDQFKTLYDDTYNLNETNYIVDQDAIIKVYKFFIDMYQKKTEVSSLTKDTTFSRYILQQGLFQAKFNLTYSCARTLQIHGFVCESHDFYKQSLQLDPTNDLVQNDLSTLNRFLSNK</sequence>
<organism evidence="1 2">
    <name type="scientific">Polysphondylium violaceum</name>
    <dbReference type="NCBI Taxonomy" id="133409"/>
    <lineage>
        <taxon>Eukaryota</taxon>
        <taxon>Amoebozoa</taxon>
        <taxon>Evosea</taxon>
        <taxon>Eumycetozoa</taxon>
        <taxon>Dictyostelia</taxon>
        <taxon>Dictyosteliales</taxon>
        <taxon>Dictyosteliaceae</taxon>
        <taxon>Polysphondylium</taxon>
    </lineage>
</organism>
<dbReference type="Proteomes" id="UP000695562">
    <property type="component" value="Unassembled WGS sequence"/>
</dbReference>
<comment type="caution">
    <text evidence="1">The sequence shown here is derived from an EMBL/GenBank/DDBJ whole genome shotgun (WGS) entry which is preliminary data.</text>
</comment>
<dbReference type="InterPro" id="IPR011990">
    <property type="entry name" value="TPR-like_helical_dom_sf"/>
</dbReference>
<evidence type="ECO:0000313" key="2">
    <source>
        <dbReference type="Proteomes" id="UP000695562"/>
    </source>
</evidence>
<protein>
    <submittedName>
        <fullName evidence="1">Uncharacterized protein</fullName>
    </submittedName>
</protein>
<dbReference type="EMBL" id="AJWJ01000144">
    <property type="protein sequence ID" value="KAF2074498.1"/>
    <property type="molecule type" value="Genomic_DNA"/>
</dbReference>
<accession>A0A8J4PUZ6</accession>
<dbReference type="SUPFAM" id="SSF48452">
    <property type="entry name" value="TPR-like"/>
    <property type="match status" value="1"/>
</dbReference>
<dbReference type="AlphaFoldDB" id="A0A8J4PUZ6"/>
<proteinExistence type="predicted"/>
<evidence type="ECO:0000313" key="1">
    <source>
        <dbReference type="EMBL" id="KAF2074498.1"/>
    </source>
</evidence>